<gene>
    <name evidence="8" type="ORF">GNLVRS02_ARAD1C35794g</name>
</gene>
<dbReference type="UniPathway" id="UPA00378"/>
<dbReference type="EMBL" id="HG937693">
    <property type="protein sequence ID" value="CDP35450.1"/>
    <property type="molecule type" value="Genomic_DNA"/>
</dbReference>
<dbReference type="InterPro" id="IPR039667">
    <property type="entry name" value="Dolichyldiphosphatase_PAP2"/>
</dbReference>
<reference evidence="8" key="2">
    <citation type="submission" date="2014-06" db="EMBL/GenBank/DDBJ databases">
        <title>The complete genome of Blastobotrys (Arxula) adeninivorans LS3 - a yeast of biotechnological interest.</title>
        <authorList>
            <person name="Kunze G."/>
            <person name="Gaillardin C."/>
            <person name="Czernicka M."/>
            <person name="Durrens P."/>
            <person name="Martin T."/>
            <person name="Boer E."/>
            <person name="Gabaldon T."/>
            <person name="Cruz J."/>
            <person name="Talla E."/>
            <person name="Marck C."/>
            <person name="Goffeau A."/>
            <person name="Barbe V."/>
            <person name="Baret P."/>
            <person name="Baronian K."/>
            <person name="Beier S."/>
            <person name="Bleykasten C."/>
            <person name="Bode R."/>
            <person name="Casaregola S."/>
            <person name="Despons L."/>
            <person name="Fairhead C."/>
            <person name="Giersberg M."/>
            <person name="Gierski P."/>
            <person name="Hahnel U."/>
            <person name="Hartmann A."/>
            <person name="Jankowska D."/>
            <person name="Jubin C."/>
            <person name="Jung P."/>
            <person name="Lafontaine I."/>
            <person name="Leh-Louis V."/>
            <person name="Lemaire M."/>
            <person name="Marcet-Houben M."/>
            <person name="Mascher M."/>
            <person name="Morel G."/>
            <person name="Richard G.-F."/>
            <person name="Riechen J."/>
            <person name="Sacerdot C."/>
            <person name="Sarkar A."/>
            <person name="Savel G."/>
            <person name="Schacherer J."/>
            <person name="Sherman D."/>
            <person name="Straub M.-L."/>
            <person name="Stein N."/>
            <person name="Thierry A."/>
            <person name="Trautwein-Schult A."/>
            <person name="Westhof E."/>
            <person name="Worch S."/>
            <person name="Dujon B."/>
            <person name="Souciet J.-L."/>
            <person name="Wincker P."/>
            <person name="Scholz U."/>
            <person name="Neuveglise N."/>
        </authorList>
    </citation>
    <scope>NUCLEOTIDE SEQUENCE</scope>
    <source>
        <strain evidence="8">LS3</strain>
    </source>
</reference>
<dbReference type="PANTHER" id="PTHR11247">
    <property type="entry name" value="PALMITOYL-PROTEIN THIOESTERASE/DOLICHYLDIPHOSPHATASE 1"/>
    <property type="match status" value="1"/>
</dbReference>
<evidence type="ECO:0000256" key="3">
    <source>
        <dbReference type="ARBA" id="ARBA00022801"/>
    </source>
</evidence>
<keyword evidence="4 6" id="KW-1133">Transmembrane helix</keyword>
<dbReference type="GO" id="GO:0005789">
    <property type="term" value="C:endoplasmic reticulum membrane"/>
    <property type="evidence" value="ECO:0007669"/>
    <property type="project" value="UniProtKB-SubCell"/>
</dbReference>
<dbReference type="EC" id="3.6.1.43" evidence="6"/>
<comment type="catalytic activity">
    <reaction evidence="6">
        <text>a di-trans,poly-cis-dolichyl diphosphate + H2O = a di-trans,poly-cis-dolichyl phosphate + phosphate + H(+)</text>
        <dbReference type="Rhea" id="RHEA:14385"/>
        <dbReference type="Rhea" id="RHEA-COMP:19498"/>
        <dbReference type="Rhea" id="RHEA-COMP:19506"/>
        <dbReference type="ChEBI" id="CHEBI:15377"/>
        <dbReference type="ChEBI" id="CHEBI:15378"/>
        <dbReference type="ChEBI" id="CHEBI:43474"/>
        <dbReference type="ChEBI" id="CHEBI:57497"/>
        <dbReference type="ChEBI" id="CHEBI:57683"/>
        <dbReference type="EC" id="3.6.1.43"/>
    </reaction>
</comment>
<dbReference type="SMART" id="SM00014">
    <property type="entry name" value="acidPPc"/>
    <property type="match status" value="1"/>
</dbReference>
<comment type="function">
    <text evidence="6">Required for efficient N-glycosylation. Necessary for maintaining optimal levels of dolichol-linked oligosaccharides. Hydrolyzes dolichyl pyrophosphate at a very high rate and dolichyl monophosphate at a much lower rate. Does not act on phosphatidate.</text>
</comment>
<evidence type="ECO:0000256" key="5">
    <source>
        <dbReference type="ARBA" id="ARBA00023136"/>
    </source>
</evidence>
<evidence type="ECO:0000256" key="2">
    <source>
        <dbReference type="ARBA" id="ARBA00022692"/>
    </source>
</evidence>
<dbReference type="Gene3D" id="1.20.144.10">
    <property type="entry name" value="Phosphatidic acid phosphatase type 2/haloperoxidase"/>
    <property type="match status" value="1"/>
</dbReference>
<feature type="domain" description="Phosphatidic acid phosphatase type 2/haloperoxidase" evidence="7">
    <location>
        <begin position="54"/>
        <end position="163"/>
    </location>
</feature>
<organism evidence="8">
    <name type="scientific">Blastobotrys adeninivorans</name>
    <name type="common">Yeast</name>
    <name type="synonym">Arxula adeninivorans</name>
    <dbReference type="NCBI Taxonomy" id="409370"/>
    <lineage>
        <taxon>Eukaryota</taxon>
        <taxon>Fungi</taxon>
        <taxon>Dikarya</taxon>
        <taxon>Ascomycota</taxon>
        <taxon>Saccharomycotina</taxon>
        <taxon>Dipodascomycetes</taxon>
        <taxon>Dipodascales</taxon>
        <taxon>Trichomonascaceae</taxon>
        <taxon>Blastobotrys</taxon>
    </lineage>
</organism>
<dbReference type="InterPro" id="IPR036938">
    <property type="entry name" value="PAP2/HPO_sf"/>
</dbReference>
<sequence length="221" mass="25191">MGDPLYAAIALDFTHVYYNGNDVLSQVFAWTSLAPHALLVVYATQIISRREAETILLLAGQLGCELVNKYLKNLIRQERPRFGQGYGMPSAHAQFMCYYATYICLWMFIRVRHFSTHKKVLRAVGLVSMAAIVSYSRVYLLYHSGYQVVAGAAIGIIVGAGWFIVVVLLRDLGIVDLLLDTYPARWFYIKDSAGEKASFVRDEYAEWRRMRMKMKLLVKAE</sequence>
<evidence type="ECO:0000256" key="6">
    <source>
        <dbReference type="RuleBase" id="RU367078"/>
    </source>
</evidence>
<keyword evidence="5 6" id="KW-0472">Membrane</keyword>
<proteinExistence type="inferred from homology"/>
<comment type="similarity">
    <text evidence="6">Belongs to the dolichyldiphosphatase family.</text>
</comment>
<dbReference type="GO" id="GO:0008610">
    <property type="term" value="P:lipid biosynthetic process"/>
    <property type="evidence" value="ECO:0007669"/>
    <property type="project" value="TreeGrafter"/>
</dbReference>
<dbReference type="PhylomeDB" id="A0A060T2U9"/>
<dbReference type="AlphaFoldDB" id="A0A060T2U9"/>
<dbReference type="Pfam" id="PF01569">
    <property type="entry name" value="PAP2"/>
    <property type="match status" value="1"/>
</dbReference>
<dbReference type="GO" id="GO:0006487">
    <property type="term" value="P:protein N-linked glycosylation"/>
    <property type="evidence" value="ECO:0007669"/>
    <property type="project" value="UniProtKB-UniRule"/>
</dbReference>
<name>A0A060T2U9_BLAAD</name>
<comment type="pathway">
    <text evidence="6">Protein modification; protein glycosylation.</text>
</comment>
<protein>
    <recommendedName>
        <fullName evidence="6">Dolichyldiphosphatase</fullName>
        <ecNumber evidence="6">3.6.1.43</ecNumber>
    </recommendedName>
</protein>
<keyword evidence="6" id="KW-0256">Endoplasmic reticulum</keyword>
<dbReference type="GO" id="GO:0047874">
    <property type="term" value="F:dolichyldiphosphatase activity"/>
    <property type="evidence" value="ECO:0007669"/>
    <property type="project" value="UniProtKB-UniRule"/>
</dbReference>
<dbReference type="InterPro" id="IPR000326">
    <property type="entry name" value="PAP2/HPO"/>
</dbReference>
<evidence type="ECO:0000313" key="8">
    <source>
        <dbReference type="EMBL" id="CDP35450.1"/>
    </source>
</evidence>
<evidence type="ECO:0000259" key="7">
    <source>
        <dbReference type="SMART" id="SM00014"/>
    </source>
</evidence>
<evidence type="ECO:0000256" key="4">
    <source>
        <dbReference type="ARBA" id="ARBA00022989"/>
    </source>
</evidence>
<feature type="transmembrane region" description="Helical" evidence="6">
    <location>
        <begin position="148"/>
        <end position="169"/>
    </location>
</feature>
<reference evidence="8" key="1">
    <citation type="submission" date="2014-02" db="EMBL/GenBank/DDBJ databases">
        <authorList>
            <person name="Genoscope - CEA"/>
        </authorList>
    </citation>
    <scope>NUCLEOTIDE SEQUENCE</scope>
    <source>
        <strain evidence="8">LS3</strain>
    </source>
</reference>
<keyword evidence="3 6" id="KW-0378">Hydrolase</keyword>
<dbReference type="PANTHER" id="PTHR11247:SF1">
    <property type="entry name" value="DOLICHYLDIPHOSPHATASE 1"/>
    <property type="match status" value="1"/>
</dbReference>
<comment type="subcellular location">
    <subcellularLocation>
        <location evidence="6">Endoplasmic reticulum membrane</location>
        <topology evidence="6">Multi-pass membrane protein</topology>
    </subcellularLocation>
    <subcellularLocation>
        <location evidence="1">Membrane</location>
        <topology evidence="1">Multi-pass membrane protein</topology>
    </subcellularLocation>
</comment>
<feature type="transmembrane region" description="Helical" evidence="6">
    <location>
        <begin position="121"/>
        <end position="142"/>
    </location>
</feature>
<feature type="transmembrane region" description="Helical" evidence="6">
    <location>
        <begin position="91"/>
        <end position="109"/>
    </location>
</feature>
<dbReference type="SUPFAM" id="SSF48317">
    <property type="entry name" value="Acid phosphatase/Vanadium-dependent haloperoxidase"/>
    <property type="match status" value="1"/>
</dbReference>
<keyword evidence="2 6" id="KW-0812">Transmembrane</keyword>
<dbReference type="CDD" id="cd03382">
    <property type="entry name" value="PAP2_dolichyldiphosphatase"/>
    <property type="match status" value="1"/>
</dbReference>
<evidence type="ECO:0000256" key="1">
    <source>
        <dbReference type="ARBA" id="ARBA00004141"/>
    </source>
</evidence>
<accession>A0A060T2U9</accession>